<comment type="caution">
    <text evidence="2">The sequence shown here is derived from an EMBL/GenBank/DDBJ whole genome shotgun (WGS) entry which is preliminary data.</text>
</comment>
<protein>
    <submittedName>
        <fullName evidence="2">Uncharacterized protein</fullName>
    </submittedName>
</protein>
<evidence type="ECO:0000256" key="1">
    <source>
        <dbReference type="SAM" id="Phobius"/>
    </source>
</evidence>
<keyword evidence="1" id="KW-0812">Transmembrane</keyword>
<dbReference type="EMBL" id="JANUGX010000030">
    <property type="protein sequence ID" value="MCS0591755.1"/>
    <property type="molecule type" value="Genomic_DNA"/>
</dbReference>
<keyword evidence="1" id="KW-1133">Transmembrane helix</keyword>
<feature type="transmembrane region" description="Helical" evidence="1">
    <location>
        <begin position="50"/>
        <end position="72"/>
    </location>
</feature>
<evidence type="ECO:0000313" key="3">
    <source>
        <dbReference type="Proteomes" id="UP001205560"/>
    </source>
</evidence>
<feature type="transmembrane region" description="Helical" evidence="1">
    <location>
        <begin position="20"/>
        <end position="43"/>
    </location>
</feature>
<proteinExistence type="predicted"/>
<organism evidence="2 3">
    <name type="scientific">Massilia norwichensis</name>
    <dbReference type="NCBI Taxonomy" id="1442366"/>
    <lineage>
        <taxon>Bacteria</taxon>
        <taxon>Pseudomonadati</taxon>
        <taxon>Pseudomonadota</taxon>
        <taxon>Betaproteobacteria</taxon>
        <taxon>Burkholderiales</taxon>
        <taxon>Oxalobacteraceae</taxon>
        <taxon>Telluria group</taxon>
        <taxon>Massilia</taxon>
    </lineage>
</organism>
<keyword evidence="3" id="KW-1185">Reference proteome</keyword>
<evidence type="ECO:0000313" key="2">
    <source>
        <dbReference type="EMBL" id="MCS0591755.1"/>
    </source>
</evidence>
<dbReference type="RefSeq" id="WP_258847519.1">
    <property type="nucleotide sequence ID" value="NZ_JANUGX010000030.1"/>
</dbReference>
<sequence length="120" mass="12674">MRAVSHFNNAFVHGAAAYSTYALAPFLQSQVSLVLAFLICVHAGWCRQAYLAAFLGGVIVAVVGWTAVGVLSSPEVGFGVFFMVPFALLVILPTALAGYLVGKAISTIAQRRARAADRDT</sequence>
<keyword evidence="1" id="KW-0472">Membrane</keyword>
<gene>
    <name evidence="2" type="ORF">NX782_21410</name>
</gene>
<reference evidence="2 3" key="1">
    <citation type="submission" date="2022-08" db="EMBL/GenBank/DDBJ databases">
        <title>Reclassification of Massilia species as members of the genera Telluria, Duganella, Pseudoduganella, Mokoshia gen. nov. and Zemynaea gen. nov. using orthogonal and non-orthogonal genome-based approaches.</title>
        <authorList>
            <person name="Bowman J.P."/>
        </authorList>
    </citation>
    <scope>NUCLEOTIDE SEQUENCE [LARGE SCALE GENOMIC DNA]</scope>
    <source>
        <strain evidence="2 3">LMG 28164</strain>
    </source>
</reference>
<dbReference type="Proteomes" id="UP001205560">
    <property type="component" value="Unassembled WGS sequence"/>
</dbReference>
<accession>A0ABT2AC19</accession>
<name>A0ABT2AC19_9BURK</name>
<feature type="transmembrane region" description="Helical" evidence="1">
    <location>
        <begin position="78"/>
        <end position="102"/>
    </location>
</feature>